<evidence type="ECO:0000313" key="9">
    <source>
        <dbReference type="EMBL" id="GFR90875.1"/>
    </source>
</evidence>
<dbReference type="InterPro" id="IPR050448">
    <property type="entry name" value="OpgB/LTA_synthase_biosynth"/>
</dbReference>
<sequence length="319" mass="36675">MPSILCGIPSFDIAFTSSPYAKQHIQSLVSELNDLGYDTSFFHGAPNGSMGFLGFANILGFDHYYGKEEFGDDSQFDGVWGIWDEPFFNYMGKVLSQKQQPFMATLFSTSSHHPFHIPRQYEGKFDKGKLPIHQTVGYTDFALRSFFNTIRDKPWFEKTLFVITADHTNQIGYNEYKKPINRFAVPIIFYTPKGALSGEDMRLAQQIDIYPTILNIIGSEKPFFSLGESLLNSDSKPFVITHNGNIFYGLSEQYICVFDGQKALGFYDINDKGLQTNLIEIRSQDMTRLENFCKAFVQNYMNRIVERRLYYNPQKPQLN</sequence>
<dbReference type="Pfam" id="PF00884">
    <property type="entry name" value="Sulfatase"/>
    <property type="match status" value="1"/>
</dbReference>
<keyword evidence="4" id="KW-1003">Cell membrane</keyword>
<keyword evidence="6" id="KW-1133">Transmembrane helix</keyword>
<keyword evidence="9" id="KW-0808">Transferase</keyword>
<evidence type="ECO:0000256" key="4">
    <source>
        <dbReference type="ARBA" id="ARBA00022475"/>
    </source>
</evidence>
<evidence type="ECO:0000256" key="2">
    <source>
        <dbReference type="ARBA" id="ARBA00004651"/>
    </source>
</evidence>
<comment type="caution">
    <text evidence="9">The sequence shown here is derived from an EMBL/GenBank/DDBJ whole genome shotgun (WGS) entry which is preliminary data.</text>
</comment>
<dbReference type="PANTHER" id="PTHR47371">
    <property type="entry name" value="LIPOTEICHOIC ACID SYNTHASE"/>
    <property type="match status" value="1"/>
</dbReference>
<gene>
    <name evidence="9" type="ORF">ElyMa_002578700</name>
</gene>
<evidence type="ECO:0000256" key="5">
    <source>
        <dbReference type="ARBA" id="ARBA00022692"/>
    </source>
</evidence>
<name>A0AAV4H2Q8_9GAST</name>
<accession>A0AAV4H2Q8</accession>
<protein>
    <submittedName>
        <fullName evidence="9">Phosphoglycerol transferase</fullName>
    </submittedName>
</protein>
<evidence type="ECO:0000256" key="1">
    <source>
        <dbReference type="ARBA" id="ARBA00001913"/>
    </source>
</evidence>
<comment type="subcellular location">
    <subcellularLocation>
        <location evidence="2">Cell membrane</location>
        <topology evidence="2">Multi-pass membrane protein</topology>
    </subcellularLocation>
</comment>
<evidence type="ECO:0000313" key="10">
    <source>
        <dbReference type="Proteomes" id="UP000762676"/>
    </source>
</evidence>
<dbReference type="Gene3D" id="3.40.720.10">
    <property type="entry name" value="Alkaline Phosphatase, subunit A"/>
    <property type="match status" value="1"/>
</dbReference>
<comment type="cofactor">
    <cofactor evidence="1">
        <name>Ca(2+)</name>
        <dbReference type="ChEBI" id="CHEBI:29108"/>
    </cofactor>
</comment>
<dbReference type="GO" id="GO:0016740">
    <property type="term" value="F:transferase activity"/>
    <property type="evidence" value="ECO:0007669"/>
    <property type="project" value="UniProtKB-KW"/>
</dbReference>
<dbReference type="CDD" id="cd16015">
    <property type="entry name" value="LTA_synthase"/>
    <property type="match status" value="1"/>
</dbReference>
<keyword evidence="10" id="KW-1185">Reference proteome</keyword>
<dbReference type="InterPro" id="IPR000917">
    <property type="entry name" value="Sulfatase_N"/>
</dbReference>
<dbReference type="InterPro" id="IPR017850">
    <property type="entry name" value="Alkaline_phosphatase_core_sf"/>
</dbReference>
<evidence type="ECO:0000256" key="7">
    <source>
        <dbReference type="ARBA" id="ARBA00023136"/>
    </source>
</evidence>
<evidence type="ECO:0000256" key="6">
    <source>
        <dbReference type="ARBA" id="ARBA00022989"/>
    </source>
</evidence>
<keyword evidence="5" id="KW-0812">Transmembrane</keyword>
<dbReference type="EMBL" id="BMAT01005312">
    <property type="protein sequence ID" value="GFR90875.1"/>
    <property type="molecule type" value="Genomic_DNA"/>
</dbReference>
<dbReference type="AlphaFoldDB" id="A0AAV4H2Q8"/>
<dbReference type="Proteomes" id="UP000762676">
    <property type="component" value="Unassembled WGS sequence"/>
</dbReference>
<proteinExistence type="inferred from homology"/>
<dbReference type="GO" id="GO:0005886">
    <property type="term" value="C:plasma membrane"/>
    <property type="evidence" value="ECO:0007669"/>
    <property type="project" value="UniProtKB-SubCell"/>
</dbReference>
<keyword evidence="7" id="KW-0472">Membrane</keyword>
<organism evidence="9 10">
    <name type="scientific">Elysia marginata</name>
    <dbReference type="NCBI Taxonomy" id="1093978"/>
    <lineage>
        <taxon>Eukaryota</taxon>
        <taxon>Metazoa</taxon>
        <taxon>Spiralia</taxon>
        <taxon>Lophotrochozoa</taxon>
        <taxon>Mollusca</taxon>
        <taxon>Gastropoda</taxon>
        <taxon>Heterobranchia</taxon>
        <taxon>Euthyneura</taxon>
        <taxon>Panpulmonata</taxon>
        <taxon>Sacoglossa</taxon>
        <taxon>Placobranchoidea</taxon>
        <taxon>Plakobranchidae</taxon>
        <taxon>Elysia</taxon>
    </lineage>
</organism>
<evidence type="ECO:0000259" key="8">
    <source>
        <dbReference type="Pfam" id="PF00884"/>
    </source>
</evidence>
<dbReference type="PANTHER" id="PTHR47371:SF3">
    <property type="entry name" value="PHOSPHOGLYCEROL TRANSFERASE I"/>
    <property type="match status" value="1"/>
</dbReference>
<comment type="similarity">
    <text evidence="3">Belongs to the sulfatase family.</text>
</comment>
<dbReference type="SUPFAM" id="SSF53649">
    <property type="entry name" value="Alkaline phosphatase-like"/>
    <property type="match status" value="1"/>
</dbReference>
<feature type="domain" description="Sulfatase N-terminal" evidence="8">
    <location>
        <begin position="2"/>
        <end position="218"/>
    </location>
</feature>
<evidence type="ECO:0000256" key="3">
    <source>
        <dbReference type="ARBA" id="ARBA00008779"/>
    </source>
</evidence>
<reference evidence="9 10" key="1">
    <citation type="journal article" date="2021" name="Elife">
        <title>Chloroplast acquisition without the gene transfer in kleptoplastic sea slugs, Plakobranchus ocellatus.</title>
        <authorList>
            <person name="Maeda T."/>
            <person name="Takahashi S."/>
            <person name="Yoshida T."/>
            <person name="Shimamura S."/>
            <person name="Takaki Y."/>
            <person name="Nagai Y."/>
            <person name="Toyoda A."/>
            <person name="Suzuki Y."/>
            <person name="Arimoto A."/>
            <person name="Ishii H."/>
            <person name="Satoh N."/>
            <person name="Nishiyama T."/>
            <person name="Hasebe M."/>
            <person name="Maruyama T."/>
            <person name="Minagawa J."/>
            <person name="Obokata J."/>
            <person name="Shigenobu S."/>
        </authorList>
    </citation>
    <scope>NUCLEOTIDE SEQUENCE [LARGE SCALE GENOMIC DNA]</scope>
</reference>